<keyword evidence="2" id="KW-0472">Membrane</keyword>
<protein>
    <submittedName>
        <fullName evidence="4">PASTA domain-containing protein</fullName>
    </submittedName>
</protein>
<evidence type="ECO:0000313" key="4">
    <source>
        <dbReference type="EMBL" id="SIN43179.1"/>
    </source>
</evidence>
<feature type="region of interest" description="Disordered" evidence="1">
    <location>
        <begin position="105"/>
        <end position="130"/>
    </location>
</feature>
<keyword evidence="5" id="KW-1185">Reference proteome</keyword>
<keyword evidence="2" id="KW-1133">Transmembrane helix</keyword>
<sequence>MAEWPLSKPGEDHQTPPRDLPTTRTALPRPATATNGYPGLQPPSVPGRRKLGTWAIVGIVVGVVVLLCCGIGAVGAIVGDDSPQVTPSASARAVAEGAVPTPTAAAATPAAPVTTAAAPPSVAPTTKPAPPPAPVTVVMPDLVGLNAAVAQDKLKRLGITAIKLGSADENDTFVILPENWTVTKQSHKKGAKVAPDELVVLTCTKQG</sequence>
<organism evidence="4 5">
    <name type="scientific">Micromonospora cremea</name>
    <dbReference type="NCBI Taxonomy" id="709881"/>
    <lineage>
        <taxon>Bacteria</taxon>
        <taxon>Bacillati</taxon>
        <taxon>Actinomycetota</taxon>
        <taxon>Actinomycetes</taxon>
        <taxon>Micromonosporales</taxon>
        <taxon>Micromonosporaceae</taxon>
        <taxon>Micromonospora</taxon>
    </lineage>
</organism>
<feature type="domain" description="PASTA" evidence="3">
    <location>
        <begin position="133"/>
        <end position="205"/>
    </location>
</feature>
<feature type="compositionally biased region" description="Low complexity" evidence="1">
    <location>
        <begin position="20"/>
        <end position="34"/>
    </location>
</feature>
<dbReference type="InterPro" id="IPR005543">
    <property type="entry name" value="PASTA_dom"/>
</dbReference>
<evidence type="ECO:0000313" key="5">
    <source>
        <dbReference type="Proteomes" id="UP000185124"/>
    </source>
</evidence>
<dbReference type="STRING" id="709881.SAMN04489832_7016"/>
<dbReference type="Gene3D" id="3.30.10.20">
    <property type="match status" value="1"/>
</dbReference>
<evidence type="ECO:0000256" key="1">
    <source>
        <dbReference type="SAM" id="MobiDB-lite"/>
    </source>
</evidence>
<gene>
    <name evidence="4" type="ORF">SAMN04489832_7016</name>
</gene>
<dbReference type="SUPFAM" id="SSF54184">
    <property type="entry name" value="Penicillin-binding protein 2x (pbp-2x), c-terminal domain"/>
    <property type="match status" value="1"/>
</dbReference>
<dbReference type="Proteomes" id="UP000185124">
    <property type="component" value="Unassembled WGS sequence"/>
</dbReference>
<feature type="transmembrane region" description="Helical" evidence="2">
    <location>
        <begin position="54"/>
        <end position="78"/>
    </location>
</feature>
<evidence type="ECO:0000259" key="3">
    <source>
        <dbReference type="PROSITE" id="PS51178"/>
    </source>
</evidence>
<dbReference type="SMART" id="SM00740">
    <property type="entry name" value="PASTA"/>
    <property type="match status" value="1"/>
</dbReference>
<dbReference type="AlphaFoldDB" id="A0A1N6B9V3"/>
<dbReference type="Pfam" id="PF03793">
    <property type="entry name" value="PASTA"/>
    <property type="match status" value="1"/>
</dbReference>
<accession>A0A1N6B9V3</accession>
<proteinExistence type="predicted"/>
<dbReference type="EMBL" id="FSQT01000002">
    <property type="protein sequence ID" value="SIN43179.1"/>
    <property type="molecule type" value="Genomic_DNA"/>
</dbReference>
<dbReference type="PROSITE" id="PS51178">
    <property type="entry name" value="PASTA"/>
    <property type="match status" value="1"/>
</dbReference>
<evidence type="ECO:0000256" key="2">
    <source>
        <dbReference type="SAM" id="Phobius"/>
    </source>
</evidence>
<feature type="region of interest" description="Disordered" evidence="1">
    <location>
        <begin position="1"/>
        <end position="45"/>
    </location>
</feature>
<keyword evidence="2" id="KW-0812">Transmembrane</keyword>
<feature type="compositionally biased region" description="Low complexity" evidence="1">
    <location>
        <begin position="105"/>
        <end position="126"/>
    </location>
</feature>
<name>A0A1N6B9V3_9ACTN</name>
<reference evidence="5" key="1">
    <citation type="submission" date="2016-12" db="EMBL/GenBank/DDBJ databases">
        <authorList>
            <person name="Varghese N."/>
            <person name="Submissions S."/>
        </authorList>
    </citation>
    <scope>NUCLEOTIDE SEQUENCE [LARGE SCALE GENOMIC DNA]</scope>
    <source>
        <strain evidence="5">DSM 45599</strain>
    </source>
</reference>